<dbReference type="GO" id="GO:0005762">
    <property type="term" value="C:mitochondrial large ribosomal subunit"/>
    <property type="evidence" value="ECO:0007669"/>
    <property type="project" value="InterPro"/>
</dbReference>
<reference evidence="11" key="1">
    <citation type="submission" date="2025-08" db="UniProtKB">
        <authorList>
            <consortium name="RefSeq"/>
        </authorList>
    </citation>
    <scope>IDENTIFICATION</scope>
    <source>
        <tissue evidence="11">Total insect</tissue>
    </source>
</reference>
<evidence type="ECO:0000256" key="3">
    <source>
        <dbReference type="ARBA" id="ARBA00022946"/>
    </source>
</evidence>
<evidence type="ECO:0000313" key="10">
    <source>
        <dbReference type="Proteomes" id="UP000515158"/>
    </source>
</evidence>
<keyword evidence="6" id="KW-0687">Ribonucleoprotein</keyword>
<comment type="similarity">
    <text evidence="2">Belongs to the mitochondrion-specific ribosomal protein mL40 family.</text>
</comment>
<keyword evidence="3" id="KW-0809">Transit peptide</keyword>
<evidence type="ECO:0000313" key="11">
    <source>
        <dbReference type="RefSeq" id="XP_034238812.1"/>
    </source>
</evidence>
<dbReference type="OrthoDB" id="5977625at2759"/>
<dbReference type="Proteomes" id="UP000515158">
    <property type="component" value="Unplaced"/>
</dbReference>
<evidence type="ECO:0000256" key="2">
    <source>
        <dbReference type="ARBA" id="ARBA00009360"/>
    </source>
</evidence>
<evidence type="ECO:0000256" key="9">
    <source>
        <dbReference type="SAM" id="MobiDB-lite"/>
    </source>
</evidence>
<dbReference type="FunFam" id="6.10.250.3440:FF:000001">
    <property type="entry name" value="Mitochondrial ribosomal protein L40"/>
    <property type="match status" value="1"/>
</dbReference>
<evidence type="ECO:0000256" key="4">
    <source>
        <dbReference type="ARBA" id="ARBA00022980"/>
    </source>
</evidence>
<protein>
    <recommendedName>
        <fullName evidence="7">Large ribosomal subunit protein mL40</fullName>
    </recommendedName>
    <alternativeName>
        <fullName evidence="8">39S ribosomal protein L40, mitochondrial</fullName>
    </alternativeName>
</protein>
<sequence length="203" mass="23834">MSLSNIFSRLAVGAGKQYGAVQTTRSISVNSPLYLRPTQCLYKEPLKRRKFVLDQNTIKVRDERKKRKIEKEIKRLQKFTATLKPIEEQQLPLHIQDEYEQRQRPETKLTPEEDERRALLMKQWSRHRALEHKADVRMIERIQYSQQLALDKLREESEELYQAAIKIDAALVPVTIKGPTVTPPLREYDSPDGDFNNTSFKWG</sequence>
<dbReference type="Gene3D" id="6.10.250.3440">
    <property type="match status" value="1"/>
</dbReference>
<evidence type="ECO:0000256" key="6">
    <source>
        <dbReference type="ARBA" id="ARBA00023274"/>
    </source>
</evidence>
<dbReference type="AlphaFoldDB" id="A0A6P8YX83"/>
<comment type="subcellular location">
    <subcellularLocation>
        <location evidence="1">Mitochondrion</location>
    </subcellularLocation>
</comment>
<organism evidence="11">
    <name type="scientific">Thrips palmi</name>
    <name type="common">Melon thrips</name>
    <dbReference type="NCBI Taxonomy" id="161013"/>
    <lineage>
        <taxon>Eukaryota</taxon>
        <taxon>Metazoa</taxon>
        <taxon>Ecdysozoa</taxon>
        <taxon>Arthropoda</taxon>
        <taxon>Hexapoda</taxon>
        <taxon>Insecta</taxon>
        <taxon>Pterygota</taxon>
        <taxon>Neoptera</taxon>
        <taxon>Paraneoptera</taxon>
        <taxon>Thysanoptera</taxon>
        <taxon>Terebrantia</taxon>
        <taxon>Thripoidea</taxon>
        <taxon>Thripidae</taxon>
        <taxon>Thrips</taxon>
    </lineage>
</organism>
<dbReference type="InParanoid" id="A0A6P8YX83"/>
<dbReference type="FunCoup" id="A0A6P8YX83">
    <property type="interactions" value="853"/>
</dbReference>
<dbReference type="PANTHER" id="PTHR13359:SF2">
    <property type="entry name" value="LARGE RIBOSOMAL SUBUNIT PROTEIN ML40"/>
    <property type="match status" value="1"/>
</dbReference>
<dbReference type="PANTHER" id="PTHR13359">
    <property type="entry name" value="39S RIBOSOMAL PROTEIN L40, MITOCHONDRIAL"/>
    <property type="match status" value="1"/>
</dbReference>
<keyword evidence="5" id="KW-0496">Mitochondrion</keyword>
<evidence type="ECO:0000256" key="1">
    <source>
        <dbReference type="ARBA" id="ARBA00004173"/>
    </source>
</evidence>
<dbReference type="InterPro" id="IPR019192">
    <property type="entry name" value="Ribosomal_mL40"/>
</dbReference>
<keyword evidence="10" id="KW-1185">Reference proteome</keyword>
<dbReference type="RefSeq" id="XP_034238812.1">
    <property type="nucleotide sequence ID" value="XM_034382921.1"/>
</dbReference>
<dbReference type="KEGG" id="tpal:117643817"/>
<feature type="region of interest" description="Disordered" evidence="9">
    <location>
        <begin position="183"/>
        <end position="203"/>
    </location>
</feature>
<proteinExistence type="inferred from homology"/>
<gene>
    <name evidence="11" type="primary">LOC117643817</name>
</gene>
<keyword evidence="4 11" id="KW-0689">Ribosomal protein</keyword>
<dbReference type="GeneID" id="117643817"/>
<dbReference type="CTD" id="64976"/>
<evidence type="ECO:0000256" key="7">
    <source>
        <dbReference type="ARBA" id="ARBA00035192"/>
    </source>
</evidence>
<name>A0A6P8YX83_THRPL</name>
<evidence type="ECO:0000256" key="8">
    <source>
        <dbReference type="ARBA" id="ARBA00083752"/>
    </source>
</evidence>
<accession>A0A6P8YX83</accession>
<dbReference type="InterPro" id="IPR039145">
    <property type="entry name" value="Ribosomal_mL40_metazoa/plant"/>
</dbReference>
<dbReference type="Pfam" id="PF09812">
    <property type="entry name" value="MRP-L28"/>
    <property type="match status" value="1"/>
</dbReference>
<evidence type="ECO:0000256" key="5">
    <source>
        <dbReference type="ARBA" id="ARBA00023128"/>
    </source>
</evidence>